<evidence type="ECO:0000313" key="5">
    <source>
        <dbReference type="Proteomes" id="UP000653578"/>
    </source>
</evidence>
<accession>A0ABX1XIG8</accession>
<evidence type="ECO:0000259" key="2">
    <source>
        <dbReference type="Pfam" id="PF05598"/>
    </source>
</evidence>
<reference evidence="4 5" key="1">
    <citation type="submission" date="2019-10" db="EMBL/GenBank/DDBJ databases">
        <title>Description of Paenibacillus humi sp. nov.</title>
        <authorList>
            <person name="Carlier A."/>
            <person name="Qi S."/>
        </authorList>
    </citation>
    <scope>NUCLEOTIDE SEQUENCE [LARGE SCALE GENOMIC DNA]</scope>
    <source>
        <strain evidence="4 5">LMG 31461</strain>
    </source>
</reference>
<dbReference type="Proteomes" id="UP000653578">
    <property type="component" value="Unassembled WGS sequence"/>
</dbReference>
<evidence type="ECO:0000259" key="3">
    <source>
        <dbReference type="Pfam" id="PF13751"/>
    </source>
</evidence>
<feature type="region of interest" description="Disordered" evidence="1">
    <location>
        <begin position="262"/>
        <end position="284"/>
    </location>
</feature>
<keyword evidence="5" id="KW-1185">Reference proteome</keyword>
<dbReference type="InterPro" id="IPR008490">
    <property type="entry name" value="Transposase_InsH_N"/>
</dbReference>
<gene>
    <name evidence="4" type="ORF">GC096_29030</name>
</gene>
<dbReference type="PANTHER" id="PTHR33408:SF2">
    <property type="entry name" value="TRANSPOSASE DDE DOMAIN-CONTAINING PROTEIN"/>
    <property type="match status" value="1"/>
</dbReference>
<dbReference type="EMBL" id="WHNY01000075">
    <property type="protein sequence ID" value="NOU68079.1"/>
    <property type="molecule type" value="Genomic_DNA"/>
</dbReference>
<name>A0ABX1XIG8_9BACL</name>
<sequence length="552" mass="63510">MFLKQIRYKQLEQISFADLEVYSVLPAHPIWSRAAELLDFSFADEICAPLYSTRGPKPYAPSLKLKLHIVQRYYNLSDREMEERVIGDLFIKRFLGLPVSFIGFDHSTIGLDRERMGSVLFDTCHHHILAQAKQIGLWGQNKDIWLVDSFHTDGHVARLSAYRLIKQAVLRVINHLKRAHSMLYRQLGIELDLRVLTDKVPVNPTPEESAVSFSKLVVLAYGLLYWFEKETIRSMFWSWNNRERQLVSLERQGILFRILSENTEPGYPDDPDGTYKKRPRKERPADRLLSCVDPDARVAKKRAKMFVGDKIQVVTSATHNIVLLAEPIACNEPDGEQLQELVNTIRERHHVNPEAVVADSAYGYGCHRQAFTTDDITLVAPLKTVNSNPTGLYSNDLFVYDHEAKTVTCPAEVMTSNAVDNRKIEGKQYKFPKLTCNACPLREQCTESASGRTVFISDYYEEFQRAKAFNETDEAVRLFIMRNAVERKNNEMKNHNGLGHARVYSREKRRTYVKLVSMVVNLKQFVKQEKPLVLGFVRKRLPSSRMPVSQVM</sequence>
<dbReference type="PANTHER" id="PTHR33408">
    <property type="entry name" value="TRANSPOSASE"/>
    <property type="match status" value="1"/>
</dbReference>
<evidence type="ECO:0000256" key="1">
    <source>
        <dbReference type="SAM" id="MobiDB-lite"/>
    </source>
</evidence>
<proteinExistence type="predicted"/>
<feature type="domain" description="Transposase InsH N-terminal" evidence="2">
    <location>
        <begin position="25"/>
        <end position="113"/>
    </location>
</feature>
<evidence type="ECO:0000313" key="4">
    <source>
        <dbReference type="EMBL" id="NOU68079.1"/>
    </source>
</evidence>
<dbReference type="InterPro" id="IPR025668">
    <property type="entry name" value="Tnp_DDE_dom"/>
</dbReference>
<dbReference type="Pfam" id="PF13751">
    <property type="entry name" value="DDE_Tnp_1_6"/>
    <property type="match status" value="1"/>
</dbReference>
<feature type="domain" description="Transposase DDE" evidence="3">
    <location>
        <begin position="408"/>
        <end position="525"/>
    </location>
</feature>
<comment type="caution">
    <text evidence="4">The sequence shown here is derived from an EMBL/GenBank/DDBJ whole genome shotgun (WGS) entry which is preliminary data.</text>
</comment>
<protein>
    <submittedName>
        <fullName evidence="4">DDE transposase</fullName>
    </submittedName>
</protein>
<dbReference type="Pfam" id="PF05598">
    <property type="entry name" value="DUF772"/>
    <property type="match status" value="1"/>
</dbReference>
<organism evidence="4 5">
    <name type="scientific">Paenibacillus plantarum</name>
    <dbReference type="NCBI Taxonomy" id="2654975"/>
    <lineage>
        <taxon>Bacteria</taxon>
        <taxon>Bacillati</taxon>
        <taxon>Bacillota</taxon>
        <taxon>Bacilli</taxon>
        <taxon>Bacillales</taxon>
        <taxon>Paenibacillaceae</taxon>
        <taxon>Paenibacillus</taxon>
    </lineage>
</organism>